<evidence type="ECO:0000256" key="1">
    <source>
        <dbReference type="SAM" id="MobiDB-lite"/>
    </source>
</evidence>
<dbReference type="Proteomes" id="UP001054945">
    <property type="component" value="Unassembled WGS sequence"/>
</dbReference>
<gene>
    <name evidence="2" type="primary">AVEN_264777_1</name>
    <name evidence="2" type="ORF">CEXT_133521</name>
</gene>
<keyword evidence="3" id="KW-1185">Reference proteome</keyword>
<reference evidence="2 3" key="1">
    <citation type="submission" date="2021-06" db="EMBL/GenBank/DDBJ databases">
        <title>Caerostris extrusa draft genome.</title>
        <authorList>
            <person name="Kono N."/>
            <person name="Arakawa K."/>
        </authorList>
    </citation>
    <scope>NUCLEOTIDE SEQUENCE [LARGE SCALE GENOMIC DNA]</scope>
</reference>
<organism evidence="2 3">
    <name type="scientific">Caerostris extrusa</name>
    <name type="common">Bark spider</name>
    <name type="synonym">Caerostris bankana</name>
    <dbReference type="NCBI Taxonomy" id="172846"/>
    <lineage>
        <taxon>Eukaryota</taxon>
        <taxon>Metazoa</taxon>
        <taxon>Ecdysozoa</taxon>
        <taxon>Arthropoda</taxon>
        <taxon>Chelicerata</taxon>
        <taxon>Arachnida</taxon>
        <taxon>Araneae</taxon>
        <taxon>Araneomorphae</taxon>
        <taxon>Entelegynae</taxon>
        <taxon>Araneoidea</taxon>
        <taxon>Araneidae</taxon>
        <taxon>Caerostris</taxon>
    </lineage>
</organism>
<name>A0AAV4MES6_CAEEX</name>
<comment type="caution">
    <text evidence="2">The sequence shown here is derived from an EMBL/GenBank/DDBJ whole genome shotgun (WGS) entry which is preliminary data.</text>
</comment>
<feature type="compositionally biased region" description="Basic and acidic residues" evidence="1">
    <location>
        <begin position="355"/>
        <end position="367"/>
    </location>
</feature>
<proteinExistence type="predicted"/>
<sequence length="518" mass="60443">MQVSNNSELKTILLAFLSYNELAFASQVIPRCSGRCLPLSSNLPETGRPQEKAKTREINTWYPIPRKQKELLLFDIRKNSQAATNFNKLHPKGADGYPHANDFPRPLQKEEGLRKNSVFDFGRFWTVERIGVKKWNVWCWNRTTRQVVEQYQTATDIENNRDKLFALETANETDVENNTDKLLALETANETDIGNNSDKLLALKTTNETYIFAKLFLAWEDEIDMKVHDSDEEQLHKIFPPKIKRFLPLRKKRSIDTLKHSDEDRTRVRNKTFEHNKRYEHATDFPEMVKLHHQREGADLKKGDFITLRTSDNVPVVPGSWKSYQTGTPVRDKVTTSPLLPNEVPWKNDSVPRSSYEDRKKSELQIHEEEDSLDKDLEALRMETGIGDQLRNDIKEREPKGGHYIYIRLRDFHGSLKELEEFGNQKENQQKETSFESLKTGDLSTPWAILQLRNSESNSTKEDSVEKFNAKIYSVLVVSKNWTVQRYGKLSHRNHKRLTTQETNIKNIEDIFLWNHNS</sequence>
<dbReference type="EMBL" id="BPLR01002131">
    <property type="protein sequence ID" value="GIX70350.1"/>
    <property type="molecule type" value="Genomic_DNA"/>
</dbReference>
<protein>
    <submittedName>
        <fullName evidence="2">Uncharacterized protein</fullName>
    </submittedName>
</protein>
<evidence type="ECO:0000313" key="3">
    <source>
        <dbReference type="Proteomes" id="UP001054945"/>
    </source>
</evidence>
<accession>A0AAV4MES6</accession>
<dbReference type="AlphaFoldDB" id="A0AAV4MES6"/>
<feature type="region of interest" description="Disordered" evidence="1">
    <location>
        <begin position="326"/>
        <end position="371"/>
    </location>
</feature>
<evidence type="ECO:0000313" key="2">
    <source>
        <dbReference type="EMBL" id="GIX70350.1"/>
    </source>
</evidence>